<evidence type="ECO:0000256" key="1">
    <source>
        <dbReference type="SAM" id="MobiDB-lite"/>
    </source>
</evidence>
<comment type="caution">
    <text evidence="2">The sequence shown here is derived from an EMBL/GenBank/DDBJ whole genome shotgun (WGS) entry which is preliminary data.</text>
</comment>
<evidence type="ECO:0000313" key="2">
    <source>
        <dbReference type="EMBL" id="CAF4302592.1"/>
    </source>
</evidence>
<accession>A0A820I6V6</accession>
<feature type="non-terminal residue" evidence="2">
    <location>
        <position position="59"/>
    </location>
</feature>
<organism evidence="2 3">
    <name type="scientific">Rotaria magnacalcarata</name>
    <dbReference type="NCBI Taxonomy" id="392030"/>
    <lineage>
        <taxon>Eukaryota</taxon>
        <taxon>Metazoa</taxon>
        <taxon>Spiralia</taxon>
        <taxon>Gnathifera</taxon>
        <taxon>Rotifera</taxon>
        <taxon>Eurotatoria</taxon>
        <taxon>Bdelloidea</taxon>
        <taxon>Philodinida</taxon>
        <taxon>Philodinidae</taxon>
        <taxon>Rotaria</taxon>
    </lineage>
</organism>
<feature type="region of interest" description="Disordered" evidence="1">
    <location>
        <begin position="24"/>
        <end position="59"/>
    </location>
</feature>
<feature type="compositionally biased region" description="Low complexity" evidence="1">
    <location>
        <begin position="26"/>
        <end position="59"/>
    </location>
</feature>
<dbReference type="Proteomes" id="UP000663842">
    <property type="component" value="Unassembled WGS sequence"/>
</dbReference>
<gene>
    <name evidence="2" type="ORF">UXM345_LOCUS33501</name>
</gene>
<sequence length="59" mass="7200">SMYYNPLVSDMHVLLRSQSKLHRPRLAQAPRQQQQQQQQQQQLRQQLLRPQQQRLQPLQ</sequence>
<feature type="non-terminal residue" evidence="2">
    <location>
        <position position="1"/>
    </location>
</feature>
<dbReference type="EMBL" id="CAJOBF010011186">
    <property type="protein sequence ID" value="CAF4302592.1"/>
    <property type="molecule type" value="Genomic_DNA"/>
</dbReference>
<proteinExistence type="predicted"/>
<dbReference type="AlphaFoldDB" id="A0A820I6V6"/>
<protein>
    <submittedName>
        <fullName evidence="2">Uncharacterized protein</fullName>
    </submittedName>
</protein>
<reference evidence="2" key="1">
    <citation type="submission" date="2021-02" db="EMBL/GenBank/DDBJ databases">
        <authorList>
            <person name="Nowell W R."/>
        </authorList>
    </citation>
    <scope>NUCLEOTIDE SEQUENCE</scope>
</reference>
<evidence type="ECO:0000313" key="3">
    <source>
        <dbReference type="Proteomes" id="UP000663842"/>
    </source>
</evidence>
<name>A0A820I6V6_9BILA</name>